<dbReference type="InterPro" id="IPR025332">
    <property type="entry name" value="DUF4238"/>
</dbReference>
<keyword evidence="2" id="KW-1185">Reference proteome</keyword>
<sequence>MSHRKHHYVPAFLLEQWHAEDTRKLVSFRWAHGALRSHPHTAQHVAKADHLYSMVRSASQPNVAAERDFLGPHVDDPAAKVHKQILASGVRSLSMQDRAVWSRFLVAQLLRIPRMVEHMRGKGRDILRRQLQDAPDEYEAVRGDAAEESLYEWALQNSRTSLMTWQFTRCHHLSNLKY</sequence>
<proteinExistence type="predicted"/>
<comment type="caution">
    <text evidence="1">The sequence shown here is derived from an EMBL/GenBank/DDBJ whole genome shotgun (WGS) entry which is preliminary data.</text>
</comment>
<evidence type="ECO:0000313" key="2">
    <source>
        <dbReference type="Proteomes" id="UP000197446"/>
    </source>
</evidence>
<reference evidence="1 2" key="1">
    <citation type="journal article" date="2007" name="Int. J. Syst. Evol. Microbiol.">
        <title>Description of Pelomonas aquatica sp. nov. and Pelomonas puraquae sp. nov., isolated from industrial and haemodialysis water.</title>
        <authorList>
            <person name="Gomila M."/>
            <person name="Bowien B."/>
            <person name="Falsen E."/>
            <person name="Moore E.R."/>
            <person name="Lalucat J."/>
        </authorList>
    </citation>
    <scope>NUCLEOTIDE SEQUENCE [LARGE SCALE GENOMIC DNA]</scope>
    <source>
        <strain evidence="1 2">CCUG 52769</strain>
    </source>
</reference>
<dbReference type="Proteomes" id="UP000197446">
    <property type="component" value="Unassembled WGS sequence"/>
</dbReference>
<dbReference type="EMBL" id="NISI01000016">
    <property type="protein sequence ID" value="OWR00668.1"/>
    <property type="molecule type" value="Genomic_DNA"/>
</dbReference>
<name>A0A254N0E2_9BURK</name>
<protein>
    <recommendedName>
        <fullName evidence="3">DUF4238 domain-containing protein</fullName>
    </recommendedName>
</protein>
<evidence type="ECO:0008006" key="3">
    <source>
        <dbReference type="Google" id="ProtNLM"/>
    </source>
</evidence>
<dbReference type="Pfam" id="PF14022">
    <property type="entry name" value="DUF4238"/>
    <property type="match status" value="1"/>
</dbReference>
<organism evidence="1 2">
    <name type="scientific">Roseateles puraquae</name>
    <dbReference type="NCBI Taxonomy" id="431059"/>
    <lineage>
        <taxon>Bacteria</taxon>
        <taxon>Pseudomonadati</taxon>
        <taxon>Pseudomonadota</taxon>
        <taxon>Betaproteobacteria</taxon>
        <taxon>Burkholderiales</taxon>
        <taxon>Sphaerotilaceae</taxon>
        <taxon>Roseateles</taxon>
    </lineage>
</organism>
<gene>
    <name evidence="1" type="ORF">CDO81_24560</name>
</gene>
<accession>A0A254N0E2</accession>
<evidence type="ECO:0000313" key="1">
    <source>
        <dbReference type="EMBL" id="OWR00668.1"/>
    </source>
</evidence>
<dbReference type="RefSeq" id="WP_088485895.1">
    <property type="nucleotide sequence ID" value="NZ_NISI01000016.1"/>
</dbReference>
<dbReference type="AlphaFoldDB" id="A0A254N0E2"/>